<feature type="domain" description="Bacterial microcompartment" evidence="3">
    <location>
        <begin position="71"/>
        <end position="141"/>
    </location>
</feature>
<dbReference type="Pfam" id="PF00936">
    <property type="entry name" value="BMC"/>
    <property type="match status" value="1"/>
</dbReference>
<evidence type="ECO:0000313" key="5">
    <source>
        <dbReference type="Proteomes" id="UP000237749"/>
    </source>
</evidence>
<dbReference type="SMART" id="SM00877">
    <property type="entry name" value="BMC"/>
    <property type="match status" value="1"/>
</dbReference>
<dbReference type="PANTHER" id="PTHR40449:SF2">
    <property type="entry name" value="BACTERIAL MICROCOMPARTMENT SHELL PROTEIN EUTS"/>
    <property type="match status" value="1"/>
</dbReference>
<dbReference type="AlphaFoldDB" id="A0A2S6HV37"/>
<dbReference type="OrthoDB" id="9794459at2"/>
<keyword evidence="2" id="KW-1283">Bacterial microcompartment</keyword>
<evidence type="ECO:0000256" key="2">
    <source>
        <dbReference type="ARBA" id="ARBA00024446"/>
    </source>
</evidence>
<keyword evidence="5" id="KW-1185">Reference proteome</keyword>
<protein>
    <submittedName>
        <fullName evidence="4">Ethanolamine utilization protein EutS</fullName>
    </submittedName>
</protein>
<dbReference type="InterPro" id="IPR009307">
    <property type="entry name" value="EutS/PduU/CutR"/>
</dbReference>
<accession>A0A2S6HV37</accession>
<dbReference type="RefSeq" id="WP_104435712.1">
    <property type="nucleotide sequence ID" value="NZ_CP070896.1"/>
</dbReference>
<evidence type="ECO:0000313" key="4">
    <source>
        <dbReference type="EMBL" id="PPK81810.1"/>
    </source>
</evidence>
<gene>
    <name evidence="4" type="ORF">BXY41_10316</name>
</gene>
<dbReference type="Proteomes" id="UP000237749">
    <property type="component" value="Unassembled WGS sequence"/>
</dbReference>
<dbReference type="InterPro" id="IPR037233">
    <property type="entry name" value="CcmK-like_sf"/>
</dbReference>
<sequence length="143" mass="15690">MTEKRPDQEALQQILGKTHRHGGNEQMRVVKVSVSGKEISMAHVIGVSEPSVYKNLGLDIGTHAGEDFKGMSIGTIHMSPPESTVIAADIAVKAGYVELGFLDRFSGTLILTGPLEEVKTAVFEIMKYFREELQYKACPVTVR</sequence>
<evidence type="ECO:0000259" key="3">
    <source>
        <dbReference type="SMART" id="SM00877"/>
    </source>
</evidence>
<dbReference type="SUPFAM" id="SSF143414">
    <property type="entry name" value="CcmK-like"/>
    <property type="match status" value="1"/>
</dbReference>
<reference evidence="4 5" key="1">
    <citation type="submission" date="2018-02" db="EMBL/GenBank/DDBJ databases">
        <title>Genomic Encyclopedia of Archaeal and Bacterial Type Strains, Phase II (KMG-II): from individual species to whole genera.</title>
        <authorList>
            <person name="Goeker M."/>
        </authorList>
    </citation>
    <scope>NUCLEOTIDE SEQUENCE [LARGE SCALE GENOMIC DNA]</scope>
    <source>
        <strain evidence="4 5">DSM 3808</strain>
    </source>
</reference>
<dbReference type="EMBL" id="PTJA01000003">
    <property type="protein sequence ID" value="PPK81810.1"/>
    <property type="molecule type" value="Genomic_DNA"/>
</dbReference>
<comment type="caution">
    <text evidence="4">The sequence shown here is derived from an EMBL/GenBank/DDBJ whole genome shotgun (WGS) entry which is preliminary data.</text>
</comment>
<dbReference type="GO" id="GO:0031469">
    <property type="term" value="C:bacterial microcompartment"/>
    <property type="evidence" value="ECO:0007669"/>
    <property type="project" value="UniProtKB-SubCell"/>
</dbReference>
<proteinExistence type="predicted"/>
<dbReference type="Gene3D" id="3.30.70.1710">
    <property type="match status" value="1"/>
</dbReference>
<dbReference type="PANTHER" id="PTHR40449">
    <property type="entry name" value="ETHANOLAMINE UTILIZATION PROTEIN EUTS"/>
    <property type="match status" value="1"/>
</dbReference>
<name>A0A2S6HV37_9FIRM</name>
<comment type="subcellular location">
    <subcellularLocation>
        <location evidence="1">Bacterial microcompartment</location>
    </subcellularLocation>
</comment>
<organism evidence="4 5">
    <name type="scientific">Lacrimispora xylanisolvens</name>
    <dbReference type="NCBI Taxonomy" id="384636"/>
    <lineage>
        <taxon>Bacteria</taxon>
        <taxon>Bacillati</taxon>
        <taxon>Bacillota</taxon>
        <taxon>Clostridia</taxon>
        <taxon>Lachnospirales</taxon>
        <taxon>Lachnospiraceae</taxon>
        <taxon>Lacrimispora</taxon>
    </lineage>
</organism>
<dbReference type="InterPro" id="IPR000249">
    <property type="entry name" value="BMC_dom"/>
</dbReference>
<evidence type="ECO:0000256" key="1">
    <source>
        <dbReference type="ARBA" id="ARBA00024322"/>
    </source>
</evidence>